<keyword evidence="2" id="KW-1133">Transmembrane helix</keyword>
<accession>A0A5B8LKY6</accession>
<dbReference type="PANTHER" id="PTHR36927:SF3">
    <property type="entry name" value="GLUCANS BIOSYNTHESIS PROTEIN C"/>
    <property type="match status" value="1"/>
</dbReference>
<sequence length="436" mass="49196">MSRQGRRDMGRIYPRSMTAPRQRSRQRFGQSMRLLIRIKPMTDTALTRSRHYGLDWLRIGAFGLLIVYHVAMVFSTWDWVIKSPTTYPQLIVPLALLTPWRLPLLFAVSGYASRKLFDKSGGPRAFVASRNRRLLIPWAFAMVALIPVETWVRAKIAGYPGGLIHYWLRDYWQVTPTYGPPFPSWEHLWFVVYLWAYTMALAGLLAMRGWSPERTTVAADWLAKGTRLIWAPIAVLALAKLAVMFVIPEKQGLFTDWNAHLLYFPIFLFGFALGGRSTLWPAIARAQPSAIGLAVASGLVVTLVELAYAGHHMPPHGVMALDRISRIAMAWSMIVILFQLADRHLNRDHRWRAMLAEAVFPLYIAHHPAIILLAWLTLPWGLDPLAEFALLLAGTFGFATAFYLIGREVAWLRPLIGLAPRSVGRSVPATPAQGRA</sequence>
<dbReference type="Proteomes" id="UP000315673">
    <property type="component" value="Chromosome"/>
</dbReference>
<feature type="transmembrane region" description="Helical" evidence="2">
    <location>
        <begin position="323"/>
        <end position="341"/>
    </location>
</feature>
<organism evidence="4 5">
    <name type="scientific">Sphingomonas panacisoli</name>
    <dbReference type="NCBI Taxonomy" id="1813879"/>
    <lineage>
        <taxon>Bacteria</taxon>
        <taxon>Pseudomonadati</taxon>
        <taxon>Pseudomonadota</taxon>
        <taxon>Alphaproteobacteria</taxon>
        <taxon>Sphingomonadales</taxon>
        <taxon>Sphingomonadaceae</taxon>
        <taxon>Sphingomonas</taxon>
    </lineage>
</organism>
<keyword evidence="5" id="KW-1185">Reference proteome</keyword>
<gene>
    <name evidence="4" type="ORF">FPZ24_13705</name>
</gene>
<keyword evidence="4" id="KW-0012">Acyltransferase</keyword>
<feature type="transmembrane region" description="Helical" evidence="2">
    <location>
        <begin position="388"/>
        <end position="406"/>
    </location>
</feature>
<evidence type="ECO:0000256" key="1">
    <source>
        <dbReference type="SAM" id="MobiDB-lite"/>
    </source>
</evidence>
<reference evidence="4 5" key="1">
    <citation type="submission" date="2019-07" db="EMBL/GenBank/DDBJ databases">
        <title>Full genome sequence of Sphingomonas sp. 4R-6-7(HKS19).</title>
        <authorList>
            <person name="Im W.-T."/>
        </authorList>
    </citation>
    <scope>NUCLEOTIDE SEQUENCE [LARGE SCALE GENOMIC DNA]</scope>
    <source>
        <strain evidence="4 5">HKS19</strain>
    </source>
</reference>
<protein>
    <submittedName>
        <fullName evidence="4">Acyltransferase family protein</fullName>
    </submittedName>
</protein>
<feature type="transmembrane region" description="Helical" evidence="2">
    <location>
        <begin position="134"/>
        <end position="152"/>
    </location>
</feature>
<name>A0A5B8LKY6_9SPHN</name>
<feature type="transmembrane region" description="Helical" evidence="2">
    <location>
        <begin position="259"/>
        <end position="279"/>
    </location>
</feature>
<keyword evidence="4" id="KW-0808">Transferase</keyword>
<keyword evidence="2" id="KW-0472">Membrane</keyword>
<dbReference type="KEGG" id="spai:FPZ24_13705"/>
<evidence type="ECO:0000313" key="5">
    <source>
        <dbReference type="Proteomes" id="UP000315673"/>
    </source>
</evidence>
<feature type="transmembrane region" description="Helical" evidence="2">
    <location>
        <begin position="188"/>
        <end position="207"/>
    </location>
</feature>
<dbReference type="Pfam" id="PF01757">
    <property type="entry name" value="Acyl_transf_3"/>
    <property type="match status" value="1"/>
</dbReference>
<evidence type="ECO:0000256" key="2">
    <source>
        <dbReference type="SAM" id="Phobius"/>
    </source>
</evidence>
<feature type="compositionally biased region" description="Basic and acidic residues" evidence="1">
    <location>
        <begin position="1"/>
        <end position="10"/>
    </location>
</feature>
<feature type="transmembrane region" description="Helical" evidence="2">
    <location>
        <begin position="353"/>
        <end position="376"/>
    </location>
</feature>
<evidence type="ECO:0000313" key="4">
    <source>
        <dbReference type="EMBL" id="QDZ08395.1"/>
    </source>
</evidence>
<dbReference type="GO" id="GO:0016747">
    <property type="term" value="F:acyltransferase activity, transferring groups other than amino-acyl groups"/>
    <property type="evidence" value="ECO:0007669"/>
    <property type="project" value="InterPro"/>
</dbReference>
<feature type="transmembrane region" description="Helical" evidence="2">
    <location>
        <begin position="228"/>
        <end position="247"/>
    </location>
</feature>
<evidence type="ECO:0000259" key="3">
    <source>
        <dbReference type="Pfam" id="PF01757"/>
    </source>
</evidence>
<proteinExistence type="predicted"/>
<feature type="domain" description="Acyltransferase 3" evidence="3">
    <location>
        <begin position="52"/>
        <end position="403"/>
    </location>
</feature>
<dbReference type="PANTHER" id="PTHR36927">
    <property type="entry name" value="BLR4337 PROTEIN"/>
    <property type="match status" value="1"/>
</dbReference>
<dbReference type="AlphaFoldDB" id="A0A5B8LKY6"/>
<dbReference type="InterPro" id="IPR002656">
    <property type="entry name" value="Acyl_transf_3_dom"/>
</dbReference>
<keyword evidence="2" id="KW-0812">Transmembrane</keyword>
<feature type="region of interest" description="Disordered" evidence="1">
    <location>
        <begin position="1"/>
        <end position="23"/>
    </location>
</feature>
<feature type="transmembrane region" description="Helical" evidence="2">
    <location>
        <begin position="56"/>
        <end position="77"/>
    </location>
</feature>
<dbReference type="InterPro" id="IPR050623">
    <property type="entry name" value="Glucan_succinyl_AcylTrfase"/>
</dbReference>
<feature type="transmembrane region" description="Helical" evidence="2">
    <location>
        <begin position="291"/>
        <end position="311"/>
    </location>
</feature>
<dbReference type="OrthoDB" id="9809782at2"/>
<dbReference type="EMBL" id="CP042306">
    <property type="protein sequence ID" value="QDZ08395.1"/>
    <property type="molecule type" value="Genomic_DNA"/>
</dbReference>
<feature type="transmembrane region" description="Helical" evidence="2">
    <location>
        <begin position="89"/>
        <end position="113"/>
    </location>
</feature>